<dbReference type="InterPro" id="IPR050467">
    <property type="entry name" value="LRFN"/>
</dbReference>
<evidence type="ECO:0000313" key="10">
    <source>
        <dbReference type="EMBL" id="KDR12101.1"/>
    </source>
</evidence>
<evidence type="ECO:0000256" key="7">
    <source>
        <dbReference type="SAM" id="MobiDB-lite"/>
    </source>
</evidence>
<dbReference type="OrthoDB" id="643377at2759"/>
<evidence type="ECO:0000256" key="4">
    <source>
        <dbReference type="ARBA" id="ARBA00023157"/>
    </source>
</evidence>
<dbReference type="Pfam" id="PF07679">
    <property type="entry name" value="I-set"/>
    <property type="match status" value="1"/>
</dbReference>
<feature type="compositionally biased region" description="Polar residues" evidence="7">
    <location>
        <begin position="569"/>
        <end position="591"/>
    </location>
</feature>
<dbReference type="STRING" id="136037.A0A067R2V4"/>
<dbReference type="InterPro" id="IPR001611">
    <property type="entry name" value="Leu-rich_rpt"/>
</dbReference>
<dbReference type="PANTHER" id="PTHR45842">
    <property type="entry name" value="SYNAPTIC ADHESION-LIKE MOLECULE SALM"/>
    <property type="match status" value="1"/>
</dbReference>
<keyword evidence="5" id="KW-0325">Glycoprotein</keyword>
<keyword evidence="8" id="KW-0812">Transmembrane</keyword>
<evidence type="ECO:0000256" key="2">
    <source>
        <dbReference type="ARBA" id="ARBA00022729"/>
    </source>
</evidence>
<keyword evidence="1" id="KW-0433">Leucine-rich repeat</keyword>
<feature type="compositionally biased region" description="Low complexity" evidence="7">
    <location>
        <begin position="550"/>
        <end position="560"/>
    </location>
</feature>
<reference evidence="10 11" key="1">
    <citation type="journal article" date="2014" name="Nat. Commun.">
        <title>Molecular traces of alternative social organization in a termite genome.</title>
        <authorList>
            <person name="Terrapon N."/>
            <person name="Li C."/>
            <person name="Robertson H.M."/>
            <person name="Ji L."/>
            <person name="Meng X."/>
            <person name="Booth W."/>
            <person name="Chen Z."/>
            <person name="Childers C.P."/>
            <person name="Glastad K.M."/>
            <person name="Gokhale K."/>
            <person name="Gowin J."/>
            <person name="Gronenberg W."/>
            <person name="Hermansen R.A."/>
            <person name="Hu H."/>
            <person name="Hunt B.G."/>
            <person name="Huylmans A.K."/>
            <person name="Khalil S.M."/>
            <person name="Mitchell R.D."/>
            <person name="Munoz-Torres M.C."/>
            <person name="Mustard J.A."/>
            <person name="Pan H."/>
            <person name="Reese J.T."/>
            <person name="Scharf M.E."/>
            <person name="Sun F."/>
            <person name="Vogel H."/>
            <person name="Xiao J."/>
            <person name="Yang W."/>
            <person name="Yang Z."/>
            <person name="Yang Z."/>
            <person name="Zhou J."/>
            <person name="Zhu J."/>
            <person name="Brent C.S."/>
            <person name="Elsik C.G."/>
            <person name="Goodisman M.A."/>
            <person name="Liberles D.A."/>
            <person name="Roe R.M."/>
            <person name="Vargo E.L."/>
            <person name="Vilcinskas A."/>
            <person name="Wang J."/>
            <person name="Bornberg-Bauer E."/>
            <person name="Korb J."/>
            <person name="Zhang G."/>
            <person name="Liebig J."/>
        </authorList>
    </citation>
    <scope>NUCLEOTIDE SEQUENCE [LARGE SCALE GENOMIC DNA]</scope>
    <source>
        <tissue evidence="10">Whole organism</tissue>
    </source>
</reference>
<dbReference type="Gene3D" id="2.60.40.10">
    <property type="entry name" value="Immunoglobulins"/>
    <property type="match status" value="1"/>
</dbReference>
<feature type="compositionally biased region" description="Polar residues" evidence="7">
    <location>
        <begin position="628"/>
        <end position="639"/>
    </location>
</feature>
<dbReference type="InterPro" id="IPR007110">
    <property type="entry name" value="Ig-like_dom"/>
</dbReference>
<dbReference type="SMART" id="SM00408">
    <property type="entry name" value="IGc2"/>
    <property type="match status" value="1"/>
</dbReference>
<feature type="compositionally biased region" description="Basic and acidic residues" evidence="7">
    <location>
        <begin position="606"/>
        <end position="627"/>
    </location>
</feature>
<evidence type="ECO:0000259" key="9">
    <source>
        <dbReference type="PROSITE" id="PS50835"/>
    </source>
</evidence>
<feature type="compositionally biased region" description="Acidic residues" evidence="7">
    <location>
        <begin position="532"/>
        <end position="549"/>
    </location>
</feature>
<keyword evidence="2" id="KW-0732">Signal</keyword>
<evidence type="ECO:0000256" key="6">
    <source>
        <dbReference type="ARBA" id="ARBA00023319"/>
    </source>
</evidence>
<dbReference type="FunCoup" id="A0A067R2V4">
    <property type="interactions" value="82"/>
</dbReference>
<dbReference type="InterPro" id="IPR032675">
    <property type="entry name" value="LRR_dom_sf"/>
</dbReference>
<feature type="region of interest" description="Disordered" evidence="7">
    <location>
        <begin position="741"/>
        <end position="791"/>
    </location>
</feature>
<dbReference type="InParanoid" id="A0A067R2V4"/>
<keyword evidence="11" id="KW-1185">Reference proteome</keyword>
<dbReference type="InterPro" id="IPR003598">
    <property type="entry name" value="Ig_sub2"/>
</dbReference>
<dbReference type="PROSITE" id="PS51450">
    <property type="entry name" value="LRR"/>
    <property type="match status" value="2"/>
</dbReference>
<dbReference type="SUPFAM" id="SSF48726">
    <property type="entry name" value="Immunoglobulin"/>
    <property type="match status" value="1"/>
</dbReference>
<dbReference type="FunFam" id="3.80.10.10:FF:000082">
    <property type="entry name" value="Leucine-rich repeat-containing 24"/>
    <property type="match status" value="1"/>
</dbReference>
<dbReference type="AlphaFoldDB" id="A0A067R2V4"/>
<feature type="region of interest" description="Disordered" evidence="7">
    <location>
        <begin position="476"/>
        <end position="499"/>
    </location>
</feature>
<keyword evidence="3" id="KW-0677">Repeat</keyword>
<dbReference type="Pfam" id="PF13855">
    <property type="entry name" value="LRR_8"/>
    <property type="match status" value="1"/>
</dbReference>
<dbReference type="FunFam" id="2.60.40.10:FF:000032">
    <property type="entry name" value="palladin isoform X1"/>
    <property type="match status" value="1"/>
</dbReference>
<evidence type="ECO:0000313" key="11">
    <source>
        <dbReference type="Proteomes" id="UP000027135"/>
    </source>
</evidence>
<protein>
    <submittedName>
        <fullName evidence="10">Leucine-rich repeat-containing protein 24</fullName>
    </submittedName>
</protein>
<dbReference type="GO" id="GO:0071944">
    <property type="term" value="C:cell periphery"/>
    <property type="evidence" value="ECO:0007669"/>
    <property type="project" value="UniProtKB-ARBA"/>
</dbReference>
<dbReference type="SMART" id="SM00082">
    <property type="entry name" value="LRRCT"/>
    <property type="match status" value="1"/>
</dbReference>
<feature type="transmembrane region" description="Helical" evidence="8">
    <location>
        <begin position="32"/>
        <end position="56"/>
    </location>
</feature>
<dbReference type="InterPro" id="IPR003599">
    <property type="entry name" value="Ig_sub"/>
</dbReference>
<keyword evidence="4" id="KW-1015">Disulfide bond</keyword>
<sequence>MDYWPPGPSSQEDHREGSKPWRWKLPAINPALPLYLASPLTVFILTLCCLISGLLADDPCSGLCDCKWKSGKESATCVNAKLTEIPKGLDAGTQVLNLTGNKLGNLEKDAFVEAKLLNLQKIYLSKCRIKTLDRFAFRKLINLVELDLSYNSITTVPSHIFDSIPELRELKLSGNPIQRILNNAFIRVQTLVRLELSECLLGTLETRAFSGLEKTLEWLKLDKNNVVNVKSSTLTAMQNLHGLELAENPWNCTCQLRPLREWMLRQNVPYDVPPICLYPPRLREKSWDRLDLDEFACVPKITAPEALTTGVEGRNITMTCNIGGIPEPSVKWLWRNKVIANLSGVPYSNSRKMYMIHVDDYTSNLTILTADMQDVGVYVCSAENKAGKVEASVALAVLRRPPETGLSGRVLVASVIVAALFVLASCLLVLCVCSVRRRQQSGGNGRWQGQAQSTMPRGGRRRDDSYEKMEMNHKEPSMLNHAGSGAGRRILPKGGNNVLTPEQNAEVVTVGPMMKQHTRHGEYRGVPSVDTDLGEDDDDDEGGYEDEAETPTPTTVVSSTRDGKMSWSGPRSSDDTPSSHSEVRSSAPSDTTDLHIPRGGDGSYSDNRDDRLAGSDEMREDFSRQPDTHNANTRQQPGLSNALRRELGDLTTQTLLQQHIMRKQTVGTNGGSLYTSVPLDSDIGGGGGGGSDVGGGVDIRTGSDKTYPDLLEISSYNLNSGGVIGGPLDIADSSFCTLPRRRGGALDRGSTGRGSSKYYRGSDSQSPLLPGSRYSSSGGEGSGGSNGSIPRRSSIDLHASSYYPLSAALIGKKHSSIGQQRSSSSVNLASPAVSSTSTECSVSSRGVVHPSTDLKRPATLTTTVSATPLLNVMGSNTLGVGDLYSLSPLSASTVPSAAANTYDYHAAQLERFLEEYRSLQEQLCKMKETCENIRQQDPPGRTARTPTPSISRFVDPLTYSSAVTTPSGSDDSNNPKSILKHKSSGVAVTAASASSPIGGTSTSPIAFCTSGGAVDYGSDLPPYWLPRNKLLRRFSGGDFHQS</sequence>
<dbReference type="PROSITE" id="PS50835">
    <property type="entry name" value="IG_LIKE"/>
    <property type="match status" value="1"/>
</dbReference>
<dbReference type="Gene3D" id="3.80.10.10">
    <property type="entry name" value="Ribonuclease Inhibitor"/>
    <property type="match status" value="2"/>
</dbReference>
<feature type="transmembrane region" description="Helical" evidence="8">
    <location>
        <begin position="410"/>
        <end position="433"/>
    </location>
</feature>
<feature type="domain" description="Ig-like" evidence="9">
    <location>
        <begin position="299"/>
        <end position="396"/>
    </location>
</feature>
<dbReference type="PANTHER" id="PTHR45842:SF12">
    <property type="entry name" value="KEKKON 5, ISOFORM A"/>
    <property type="match status" value="1"/>
</dbReference>
<dbReference type="EMBL" id="KK853046">
    <property type="protein sequence ID" value="KDR12101.1"/>
    <property type="molecule type" value="Genomic_DNA"/>
</dbReference>
<dbReference type="SMART" id="SM00409">
    <property type="entry name" value="IG"/>
    <property type="match status" value="1"/>
</dbReference>
<feature type="region of interest" description="Disordered" evidence="7">
    <location>
        <begin position="515"/>
        <end position="641"/>
    </location>
</feature>
<organism evidence="10 11">
    <name type="scientific">Zootermopsis nevadensis</name>
    <name type="common">Dampwood termite</name>
    <dbReference type="NCBI Taxonomy" id="136037"/>
    <lineage>
        <taxon>Eukaryota</taxon>
        <taxon>Metazoa</taxon>
        <taxon>Ecdysozoa</taxon>
        <taxon>Arthropoda</taxon>
        <taxon>Hexapoda</taxon>
        <taxon>Insecta</taxon>
        <taxon>Pterygota</taxon>
        <taxon>Neoptera</taxon>
        <taxon>Polyneoptera</taxon>
        <taxon>Dictyoptera</taxon>
        <taxon>Blattodea</taxon>
        <taxon>Blattoidea</taxon>
        <taxon>Termitoidae</taxon>
        <taxon>Termopsidae</taxon>
        <taxon>Zootermopsis</taxon>
    </lineage>
</organism>
<name>A0A067R2V4_ZOONE</name>
<keyword evidence="8" id="KW-1133">Transmembrane helix</keyword>
<dbReference type="eggNOG" id="KOG0619">
    <property type="taxonomic scope" value="Eukaryota"/>
</dbReference>
<dbReference type="OMA" id="RNEWNCS"/>
<gene>
    <name evidence="10" type="ORF">L798_13821</name>
</gene>
<keyword evidence="6" id="KW-0393">Immunoglobulin domain</keyword>
<evidence type="ECO:0000256" key="1">
    <source>
        <dbReference type="ARBA" id="ARBA00022614"/>
    </source>
</evidence>
<dbReference type="SMART" id="SM00369">
    <property type="entry name" value="LRR_TYP"/>
    <property type="match status" value="4"/>
</dbReference>
<evidence type="ECO:0000256" key="5">
    <source>
        <dbReference type="ARBA" id="ARBA00023180"/>
    </source>
</evidence>
<keyword evidence="8" id="KW-0472">Membrane</keyword>
<accession>A0A067R2V4</accession>
<dbReference type="SUPFAM" id="SSF52058">
    <property type="entry name" value="L domain-like"/>
    <property type="match status" value="1"/>
</dbReference>
<proteinExistence type="predicted"/>
<dbReference type="InterPro" id="IPR013783">
    <property type="entry name" value="Ig-like_fold"/>
</dbReference>
<evidence type="ECO:0000256" key="8">
    <source>
        <dbReference type="SAM" id="Phobius"/>
    </source>
</evidence>
<dbReference type="InterPro" id="IPR003591">
    <property type="entry name" value="Leu-rich_rpt_typical-subtyp"/>
</dbReference>
<dbReference type="Proteomes" id="UP000027135">
    <property type="component" value="Unassembled WGS sequence"/>
</dbReference>
<evidence type="ECO:0000256" key="3">
    <source>
        <dbReference type="ARBA" id="ARBA00022737"/>
    </source>
</evidence>
<dbReference type="InterPro" id="IPR013098">
    <property type="entry name" value="Ig_I-set"/>
</dbReference>
<feature type="region of interest" description="Disordered" evidence="7">
    <location>
        <begin position="440"/>
        <end position="463"/>
    </location>
</feature>
<dbReference type="InterPro" id="IPR036179">
    <property type="entry name" value="Ig-like_dom_sf"/>
</dbReference>
<dbReference type="InterPro" id="IPR000483">
    <property type="entry name" value="Cys-rich_flank_reg_C"/>
</dbReference>